<name>A0ABR2XFJ5_9PEZI</name>
<feature type="compositionally biased region" description="Pro residues" evidence="1">
    <location>
        <begin position="890"/>
        <end position="902"/>
    </location>
</feature>
<gene>
    <name evidence="2" type="ORF">SCAR479_10795</name>
</gene>
<organism evidence="2 3">
    <name type="scientific">Seiridium cardinale</name>
    <dbReference type="NCBI Taxonomy" id="138064"/>
    <lineage>
        <taxon>Eukaryota</taxon>
        <taxon>Fungi</taxon>
        <taxon>Dikarya</taxon>
        <taxon>Ascomycota</taxon>
        <taxon>Pezizomycotina</taxon>
        <taxon>Sordariomycetes</taxon>
        <taxon>Xylariomycetidae</taxon>
        <taxon>Amphisphaeriales</taxon>
        <taxon>Sporocadaceae</taxon>
        <taxon>Seiridium</taxon>
    </lineage>
</organism>
<feature type="region of interest" description="Disordered" evidence="1">
    <location>
        <begin position="879"/>
        <end position="910"/>
    </location>
</feature>
<keyword evidence="3" id="KW-1185">Reference proteome</keyword>
<sequence>MVSLHRRLVHRRNRQILSGQPRDLFPGEVRLFSYYAPALDAGLETIDISQTISAPPKWPYDDPNKNRRVEKIEGAAQTFFVVGPKFNLPPGSVDSVFPVPGANAEVNVLPHIVLKDPHLPWEREPTYIAQNEDKGDERRRTPWLALLVFTVPELHVEPNDIKRITARLPPEVKKEQSDTYALRMRARDTLLLDGITNAISYDKDEDGLDATEPIDVVLLEPDLFTALFSEDNGGGANKGLCTSKYKHLAHVRETATGGMAVAGSVEDNENDQSLFSVIVSPRTSAIGADVPTTTIVHLVSLAMKPGLSLPFPKGQRVAVLSLYSWTYTCLPSKSFTDTFDSLVNLGKNLKVLQPQMPPDSAKQDEVLQREPPSEDGEIASLITRRQMDGYTIVRHRTVTGEVTASITRGPLTPTYVLHPLRKGFMQSNFGTDLQILDADLSLMDLTYCSAWQLGKTLAMADGAFSTALARLRNDIHGHALSAAKNEAHTAPGADRETAGDMLDLTRGLNKLNTALHQGGSSATAFDVNRWHHDDSAGDGLAQDYVGMSRLSEHISTRMPARATSAAAQYALASDGHPYNEYSIPSSPDYAHVYSWVLDKVHLGNVPAHYLIPDPSYLPEETLRFFHVDENWTDALIDGALSLANHWGAEPELDHDRTAIKDAINTRLNTPDQTLGGWHVQMPKYGFLLRSQILVQFPDLSVTVRFSAERAESMNSSSSSSPSPSQAPILVQKLLCPDTMLCLFDCAPPGFSRITFTLPPHRQRFLIGQTLTEDQLTVLYKKISTKPGYVSSEPGQGLGSRVFDKSSADPAPLFDWGLRTMNIKNYGQQLIDVLRNSDDMIEHGKDLFVDTFITSAVMALQLNDPILQLVIGDLNKTSPDSPGLRFQLSTPPRPSLHPPPLPCPTESMVPR</sequence>
<protein>
    <submittedName>
        <fullName evidence="2">Tol</fullName>
    </submittedName>
</protein>
<accession>A0ABR2XFJ5</accession>
<dbReference type="Proteomes" id="UP001465668">
    <property type="component" value="Unassembled WGS sequence"/>
</dbReference>
<dbReference type="EMBL" id="JARVKM010000060">
    <property type="protein sequence ID" value="KAK9772578.1"/>
    <property type="molecule type" value="Genomic_DNA"/>
</dbReference>
<feature type="compositionally biased region" description="Basic and acidic residues" evidence="1">
    <location>
        <begin position="361"/>
        <end position="372"/>
    </location>
</feature>
<evidence type="ECO:0000313" key="2">
    <source>
        <dbReference type="EMBL" id="KAK9772578.1"/>
    </source>
</evidence>
<reference evidence="2 3" key="1">
    <citation type="submission" date="2024-02" db="EMBL/GenBank/DDBJ databases">
        <title>First draft genome assembly of two strains of Seiridium cardinale.</title>
        <authorList>
            <person name="Emiliani G."/>
            <person name="Scali E."/>
        </authorList>
    </citation>
    <scope>NUCLEOTIDE SEQUENCE [LARGE SCALE GENOMIC DNA]</scope>
    <source>
        <strain evidence="2 3">BM-138-000479</strain>
    </source>
</reference>
<proteinExistence type="predicted"/>
<evidence type="ECO:0000256" key="1">
    <source>
        <dbReference type="SAM" id="MobiDB-lite"/>
    </source>
</evidence>
<feature type="region of interest" description="Disordered" evidence="1">
    <location>
        <begin position="354"/>
        <end position="374"/>
    </location>
</feature>
<evidence type="ECO:0000313" key="3">
    <source>
        <dbReference type="Proteomes" id="UP001465668"/>
    </source>
</evidence>
<comment type="caution">
    <text evidence="2">The sequence shown here is derived from an EMBL/GenBank/DDBJ whole genome shotgun (WGS) entry which is preliminary data.</text>
</comment>